<sequence>MRPSFGSSKSANINSINRLRRLNRIRNKRFSKQFPIPRNFDHARARLGIVIGEANLQNNLRRSRAFNYAGRSCSIVDGPNDEHPAHHITSWVYNEDHICKCSQPENLGPPKYQCKHCKAWMWYEERTNINRPTTNPVFSLCCKKGTIKLPALQYPLLFPYGEDGYHSRIPYSKSLTKANVTRSFITMKEYYCYQLQHRDPNNNALLHRGRLFQQYCVDSYSIVRDTRLHFLKREQQLFRIDAVSNVRDAVSQGDLRGDFVRQRIVFPASFTGSPRYYGFPTLFITFTCNAQWPEIQETLQDIKGQKAEDRSDIVCRVFRIKLKNLIDDLTKNRHFGEAVAISYTIEYQKRGLPHAHILLWLKGQENVKCGPQTDQIISAEIPDMLKDLVGYNVVANYIMHGPCGLANLNAQCMHENKCQKRFPKAYQEFSTTDGNGFPLYRRRETQASVVINNIPLDNMYVVPHDLDFVVKYQAHINVELCSQSRAIKYLFKYINKGPYQASAILETTNHNPRDEIKQFLDCRYLTPHEACWRIFEFEIHHREPAVQRLPIHLPEQQNIYFHDSDRLDDVIDKMHNQKTMFTEWMETNKMDEQARTLLYADFPTEYGWNKKTLKWNRRKKGRTIGATSYESLKTVHGVLHNTFKEACHALGLLGDDKEWKTALEEASIHATSSQLRLMIDDIEYGLRNSLGHSGYIIQDTDLKNYLLISLQELLRQNASSLIEQNLPLPGIPQLRDRADRLN</sequence>
<dbReference type="OrthoDB" id="1706095at2759"/>
<dbReference type="Proteomes" id="UP000187203">
    <property type="component" value="Unassembled WGS sequence"/>
</dbReference>
<evidence type="ECO:0000313" key="3">
    <source>
        <dbReference type="Proteomes" id="UP000187203"/>
    </source>
</evidence>
<dbReference type="InterPro" id="IPR025476">
    <property type="entry name" value="Helitron_helicase-like"/>
</dbReference>
<protein>
    <recommendedName>
        <fullName evidence="1">Helitron helicase-like domain-containing protein</fullName>
    </recommendedName>
</protein>
<dbReference type="PANTHER" id="PTHR10492:SF90">
    <property type="entry name" value="ATP-DEPENDENT DNA HELICASE"/>
    <property type="match status" value="1"/>
</dbReference>
<dbReference type="AlphaFoldDB" id="A0A1R3GWC2"/>
<comment type="caution">
    <text evidence="2">The sequence shown here is derived from an EMBL/GenBank/DDBJ whole genome shotgun (WGS) entry which is preliminary data.</text>
</comment>
<gene>
    <name evidence="2" type="ORF">COLO4_33117</name>
</gene>
<dbReference type="EMBL" id="AWUE01021412">
    <property type="protein sequence ID" value="OMO62337.1"/>
    <property type="molecule type" value="Genomic_DNA"/>
</dbReference>
<feature type="domain" description="Helitron helicase-like" evidence="1">
    <location>
        <begin position="190"/>
        <end position="359"/>
    </location>
</feature>
<accession>A0A1R3GWC2</accession>
<evidence type="ECO:0000313" key="2">
    <source>
        <dbReference type="EMBL" id="OMO62337.1"/>
    </source>
</evidence>
<dbReference type="PANTHER" id="PTHR10492">
    <property type="match status" value="1"/>
</dbReference>
<dbReference type="STRING" id="93759.A0A1R3GWC2"/>
<organism evidence="2 3">
    <name type="scientific">Corchorus olitorius</name>
    <dbReference type="NCBI Taxonomy" id="93759"/>
    <lineage>
        <taxon>Eukaryota</taxon>
        <taxon>Viridiplantae</taxon>
        <taxon>Streptophyta</taxon>
        <taxon>Embryophyta</taxon>
        <taxon>Tracheophyta</taxon>
        <taxon>Spermatophyta</taxon>
        <taxon>Magnoliopsida</taxon>
        <taxon>eudicotyledons</taxon>
        <taxon>Gunneridae</taxon>
        <taxon>Pentapetalae</taxon>
        <taxon>rosids</taxon>
        <taxon>malvids</taxon>
        <taxon>Malvales</taxon>
        <taxon>Malvaceae</taxon>
        <taxon>Grewioideae</taxon>
        <taxon>Apeibeae</taxon>
        <taxon>Corchorus</taxon>
    </lineage>
</organism>
<keyword evidence="3" id="KW-1185">Reference proteome</keyword>
<proteinExistence type="predicted"/>
<reference evidence="3" key="1">
    <citation type="submission" date="2013-09" db="EMBL/GenBank/DDBJ databases">
        <title>Corchorus olitorius genome sequencing.</title>
        <authorList>
            <person name="Alam M."/>
            <person name="Haque M.S."/>
            <person name="Islam M.S."/>
            <person name="Emdad E.M."/>
            <person name="Islam M.M."/>
            <person name="Ahmed B."/>
            <person name="Halim A."/>
            <person name="Hossen Q.M.M."/>
            <person name="Hossain M.Z."/>
            <person name="Ahmed R."/>
            <person name="Khan M.M."/>
            <person name="Islam R."/>
            <person name="Rashid M.M."/>
            <person name="Khan S.A."/>
            <person name="Rahman M.S."/>
            <person name="Alam M."/>
            <person name="Yahiya A.S."/>
            <person name="Khan M.S."/>
            <person name="Azam M.S."/>
            <person name="Haque T."/>
            <person name="Lashkar M.Z.H."/>
            <person name="Akhand A.I."/>
            <person name="Morshed G."/>
            <person name="Roy S."/>
            <person name="Uddin K.S."/>
            <person name="Rabeya T."/>
            <person name="Hossain A.S."/>
            <person name="Chowdhury A."/>
            <person name="Snigdha A.R."/>
            <person name="Mortoza M.S."/>
            <person name="Matin S.A."/>
            <person name="Hoque S.M.E."/>
            <person name="Islam M.K."/>
            <person name="Roy D.K."/>
            <person name="Haider R."/>
            <person name="Moosa M.M."/>
            <person name="Elias S.M."/>
            <person name="Hasan A.M."/>
            <person name="Jahan S."/>
            <person name="Shafiuddin M."/>
            <person name="Mahmood N."/>
            <person name="Shommy N.S."/>
        </authorList>
    </citation>
    <scope>NUCLEOTIDE SEQUENCE [LARGE SCALE GENOMIC DNA]</scope>
    <source>
        <strain evidence="3">cv. O-4</strain>
    </source>
</reference>
<name>A0A1R3GWC2_9ROSI</name>
<dbReference type="Pfam" id="PF14214">
    <property type="entry name" value="Helitron_like_N"/>
    <property type="match status" value="1"/>
</dbReference>
<evidence type="ECO:0000259" key="1">
    <source>
        <dbReference type="Pfam" id="PF14214"/>
    </source>
</evidence>